<accession>A0ABT3Y373</accession>
<evidence type="ECO:0000313" key="1">
    <source>
        <dbReference type="EMBL" id="MCX8532593.1"/>
    </source>
</evidence>
<gene>
    <name evidence="1" type="ORF">OEA66_09530</name>
</gene>
<dbReference type="Proteomes" id="UP001070176">
    <property type="component" value="Unassembled WGS sequence"/>
</dbReference>
<name>A0ABT3Y373_9FLAO</name>
<sequence>MKLLLITILNSVAISAQISPIKSLKIDSAKLLKLEKPFILKPSAVSDFDSSIAKLCKMPVVKPKNPNLYSSLKTLNGNTTLYKTPNLLDVAQPPKLAAK</sequence>
<proteinExistence type="predicted"/>
<keyword evidence="2" id="KW-1185">Reference proteome</keyword>
<reference evidence="1" key="1">
    <citation type="submission" date="2022-10" db="EMBL/GenBank/DDBJ databases">
        <title>Chryseobacterium sp. nov., a novel bacterial species.</title>
        <authorList>
            <person name="Cao Y."/>
        </authorList>
    </citation>
    <scope>NUCLEOTIDE SEQUENCE</scope>
    <source>
        <strain evidence="1">KC 927</strain>
    </source>
</reference>
<dbReference type="RefSeq" id="WP_267281150.1">
    <property type="nucleotide sequence ID" value="NZ_JAOVZV010000008.1"/>
</dbReference>
<dbReference type="EMBL" id="JAOVZV010000008">
    <property type="protein sequence ID" value="MCX8532593.1"/>
    <property type="molecule type" value="Genomic_DNA"/>
</dbReference>
<evidence type="ECO:0000313" key="2">
    <source>
        <dbReference type="Proteomes" id="UP001070176"/>
    </source>
</evidence>
<organism evidence="1 2">
    <name type="scientific">Chryseobacterium luquanense</name>
    <dbReference type="NCBI Taxonomy" id="2983766"/>
    <lineage>
        <taxon>Bacteria</taxon>
        <taxon>Pseudomonadati</taxon>
        <taxon>Bacteroidota</taxon>
        <taxon>Flavobacteriia</taxon>
        <taxon>Flavobacteriales</taxon>
        <taxon>Weeksellaceae</taxon>
        <taxon>Chryseobacterium group</taxon>
        <taxon>Chryseobacterium</taxon>
    </lineage>
</organism>
<protein>
    <submittedName>
        <fullName evidence="1">Uncharacterized protein</fullName>
    </submittedName>
</protein>
<comment type="caution">
    <text evidence="1">The sequence shown here is derived from an EMBL/GenBank/DDBJ whole genome shotgun (WGS) entry which is preliminary data.</text>
</comment>